<sequence>MYLSDGSCKAGYLVDITDRGRLLPKKVHSITDRGQTQAIIIATHQGSETPLTYPVASHPHTRGAPQWDPCTQGLGFEKRFRGRFSVYTALVHVKSIDGQMFDLWPDAEVWRGDTSSSVAFVI</sequence>
<organism evidence="1 3">
    <name type="scientific">Araneus ventricosus</name>
    <name type="common">Orbweaver spider</name>
    <name type="synonym">Epeira ventricosa</name>
    <dbReference type="NCBI Taxonomy" id="182803"/>
    <lineage>
        <taxon>Eukaryota</taxon>
        <taxon>Metazoa</taxon>
        <taxon>Ecdysozoa</taxon>
        <taxon>Arthropoda</taxon>
        <taxon>Chelicerata</taxon>
        <taxon>Arachnida</taxon>
        <taxon>Araneae</taxon>
        <taxon>Araneomorphae</taxon>
        <taxon>Entelegynae</taxon>
        <taxon>Araneoidea</taxon>
        <taxon>Araneidae</taxon>
        <taxon>Araneus</taxon>
    </lineage>
</organism>
<reference evidence="1 3" key="1">
    <citation type="journal article" date="2019" name="Sci. Rep.">
        <title>Orb-weaving spider Araneus ventricosus genome elucidates the spidroin gene catalogue.</title>
        <authorList>
            <person name="Kono N."/>
            <person name="Nakamura H."/>
            <person name="Ohtoshi R."/>
            <person name="Moran D.A.P."/>
            <person name="Shinohara A."/>
            <person name="Yoshida Y."/>
            <person name="Fujiwara M."/>
            <person name="Mori M."/>
            <person name="Tomita M."/>
            <person name="Arakawa K."/>
        </authorList>
    </citation>
    <scope>NUCLEOTIDE SEQUENCE [LARGE SCALE GENOMIC DNA]</scope>
</reference>
<gene>
    <name evidence="2" type="ORF">AVEN_184232_1</name>
    <name evidence="1" type="ORF">AVEN_3507_1</name>
</gene>
<keyword evidence="3" id="KW-1185">Reference proteome</keyword>
<dbReference type="AlphaFoldDB" id="A0A4Y2SPW4"/>
<evidence type="ECO:0000313" key="1">
    <source>
        <dbReference type="EMBL" id="GBN89763.1"/>
    </source>
</evidence>
<accession>A0A4Y2SPW4</accession>
<protein>
    <submittedName>
        <fullName evidence="1">Uncharacterized protein</fullName>
    </submittedName>
</protein>
<dbReference type="Proteomes" id="UP000499080">
    <property type="component" value="Unassembled WGS sequence"/>
</dbReference>
<comment type="caution">
    <text evidence="1">The sequence shown here is derived from an EMBL/GenBank/DDBJ whole genome shotgun (WGS) entry which is preliminary data.</text>
</comment>
<name>A0A4Y2SPW4_ARAVE</name>
<evidence type="ECO:0000313" key="2">
    <source>
        <dbReference type="EMBL" id="GBN90141.1"/>
    </source>
</evidence>
<dbReference type="EMBL" id="BGPR01023176">
    <property type="protein sequence ID" value="GBN90141.1"/>
    <property type="molecule type" value="Genomic_DNA"/>
</dbReference>
<dbReference type="EMBL" id="BGPR01022959">
    <property type="protein sequence ID" value="GBN89763.1"/>
    <property type="molecule type" value="Genomic_DNA"/>
</dbReference>
<proteinExistence type="predicted"/>
<evidence type="ECO:0000313" key="3">
    <source>
        <dbReference type="Proteomes" id="UP000499080"/>
    </source>
</evidence>